<dbReference type="GO" id="GO:0004197">
    <property type="term" value="F:cysteine-type endopeptidase activity"/>
    <property type="evidence" value="ECO:0007669"/>
    <property type="project" value="InterPro"/>
</dbReference>
<dbReference type="InterPro" id="IPR050452">
    <property type="entry name" value="Metacaspase"/>
</dbReference>
<comment type="caution">
    <text evidence="4">The sequence shown here is derived from an EMBL/GenBank/DDBJ whole genome shotgun (WGS) entry which is preliminary data.</text>
</comment>
<reference evidence="4 5" key="1">
    <citation type="journal article" date="2024" name="Nat. Commun.">
        <title>Phylogenomics reveals the evolutionary origins of lichenization in chlorophyte algae.</title>
        <authorList>
            <person name="Puginier C."/>
            <person name="Libourel C."/>
            <person name="Otte J."/>
            <person name="Skaloud P."/>
            <person name="Haon M."/>
            <person name="Grisel S."/>
            <person name="Petersen M."/>
            <person name="Berrin J.G."/>
            <person name="Delaux P.M."/>
            <person name="Dal Grande F."/>
            <person name="Keller J."/>
        </authorList>
    </citation>
    <scope>NUCLEOTIDE SEQUENCE [LARGE SCALE GENOMIC DNA]</scope>
    <source>
        <strain evidence="4 5">SAG 2036</strain>
    </source>
</reference>
<protein>
    <recommendedName>
        <fullName evidence="3">Peptidase C14 caspase domain-containing protein</fullName>
    </recommendedName>
</protein>
<sequence>MGGCLTKSQPSAELRPVQAKDPKTTEPERQQSGPIKAHRTSAGHEDSPQDEPLQRAPAAHDSSSEASTSLAGCESLRQEPCNTLREDLRRQPIVSAWNLEDSPAAIGFAASYPVPCRTFIPQPSMRHRNGAARDAGMLQDQEWQPAAKRALLVGCTYADRAAPGQPTGSAVDVLRLAQMLVTHFGFKPCDIVVLHDNHTHANYLPTKANIREGARWLLTGCNANDSLVFAYVGQAADVELAEELNADIRQGEEQGLLPCDYQQEGALSWEQLCKALKGQLVEGARLHCFLDVGGVAALTQPCKTFMRKDGWLEWEEHAIADALEEPCAGGLVFSLAQAIEQGHKETYNSLLRAMRYALKNGPQQFEVLPELSSSHMLDLDRRLIL</sequence>
<evidence type="ECO:0000256" key="2">
    <source>
        <dbReference type="SAM" id="MobiDB-lite"/>
    </source>
</evidence>
<comment type="similarity">
    <text evidence="1">Belongs to the peptidase C14B family.</text>
</comment>
<name>A0AAW1NVG1_9CHLO</name>
<dbReference type="AlphaFoldDB" id="A0AAW1NVG1"/>
<dbReference type="Gene3D" id="3.40.50.12660">
    <property type="match status" value="1"/>
</dbReference>
<keyword evidence="5" id="KW-1185">Reference proteome</keyword>
<proteinExistence type="inferred from homology"/>
<feature type="compositionally biased region" description="Basic and acidic residues" evidence="2">
    <location>
        <begin position="18"/>
        <end position="29"/>
    </location>
</feature>
<dbReference type="Pfam" id="PF00656">
    <property type="entry name" value="Peptidase_C14"/>
    <property type="match status" value="1"/>
</dbReference>
<feature type="region of interest" description="Disordered" evidence="2">
    <location>
        <begin position="1"/>
        <end position="74"/>
    </location>
</feature>
<accession>A0AAW1NVG1</accession>
<organism evidence="4 5">
    <name type="scientific">Symbiochloris irregularis</name>
    <dbReference type="NCBI Taxonomy" id="706552"/>
    <lineage>
        <taxon>Eukaryota</taxon>
        <taxon>Viridiplantae</taxon>
        <taxon>Chlorophyta</taxon>
        <taxon>core chlorophytes</taxon>
        <taxon>Trebouxiophyceae</taxon>
        <taxon>Trebouxiales</taxon>
        <taxon>Trebouxiaceae</taxon>
        <taxon>Symbiochloris</taxon>
    </lineage>
</organism>
<dbReference type="Proteomes" id="UP001465755">
    <property type="component" value="Unassembled WGS sequence"/>
</dbReference>
<feature type="domain" description="Peptidase C14 caspase" evidence="3">
    <location>
        <begin position="148"/>
        <end position="281"/>
    </location>
</feature>
<dbReference type="PANTHER" id="PTHR48104">
    <property type="entry name" value="METACASPASE-4"/>
    <property type="match status" value="1"/>
</dbReference>
<evidence type="ECO:0000259" key="3">
    <source>
        <dbReference type="Pfam" id="PF00656"/>
    </source>
</evidence>
<evidence type="ECO:0000313" key="4">
    <source>
        <dbReference type="EMBL" id="KAK9800323.1"/>
    </source>
</evidence>
<dbReference type="GO" id="GO:0005737">
    <property type="term" value="C:cytoplasm"/>
    <property type="evidence" value="ECO:0007669"/>
    <property type="project" value="TreeGrafter"/>
</dbReference>
<feature type="compositionally biased region" description="Polar residues" evidence="2">
    <location>
        <begin position="1"/>
        <end position="11"/>
    </location>
</feature>
<dbReference type="EMBL" id="JALJOQ010000082">
    <property type="protein sequence ID" value="KAK9800323.1"/>
    <property type="molecule type" value="Genomic_DNA"/>
</dbReference>
<evidence type="ECO:0000256" key="1">
    <source>
        <dbReference type="ARBA" id="ARBA00009005"/>
    </source>
</evidence>
<dbReference type="InterPro" id="IPR011600">
    <property type="entry name" value="Pept_C14_caspase"/>
</dbReference>
<gene>
    <name evidence="4" type="ORF">WJX73_001954</name>
</gene>
<dbReference type="PANTHER" id="PTHR48104:SF30">
    <property type="entry name" value="METACASPASE-1"/>
    <property type="match status" value="1"/>
</dbReference>
<dbReference type="GO" id="GO:0006508">
    <property type="term" value="P:proteolysis"/>
    <property type="evidence" value="ECO:0007669"/>
    <property type="project" value="InterPro"/>
</dbReference>
<evidence type="ECO:0000313" key="5">
    <source>
        <dbReference type="Proteomes" id="UP001465755"/>
    </source>
</evidence>